<sequence>MQLCLYTGRVTALRDGRPSDSASPPDSAFGSVADQSATLLNLCRGMAVLSWISHVFWRSLFFGVPLAGRNVGLKKPGTRGSATAKPVSAGMAFRAERAFQQLSSYLSPPQLSSSGSIVSNSAYLTHFHIFSVSDLRGRTELEQQRR</sequence>
<dbReference type="EMBL" id="UZAM01013453">
    <property type="protein sequence ID" value="VDP27958.1"/>
    <property type="molecule type" value="Genomic_DNA"/>
</dbReference>
<name>A0A183J293_9BILA</name>
<gene>
    <name evidence="1" type="ORF">SBAD_LOCUS9991</name>
</gene>
<reference evidence="3" key="1">
    <citation type="submission" date="2016-06" db="UniProtKB">
        <authorList>
            <consortium name="WormBaseParasite"/>
        </authorList>
    </citation>
    <scope>IDENTIFICATION</scope>
</reference>
<keyword evidence="2" id="KW-1185">Reference proteome</keyword>
<evidence type="ECO:0000313" key="2">
    <source>
        <dbReference type="Proteomes" id="UP000270296"/>
    </source>
</evidence>
<dbReference type="Proteomes" id="UP000270296">
    <property type="component" value="Unassembled WGS sequence"/>
</dbReference>
<protein>
    <submittedName>
        <fullName evidence="3">Transmembrane protein</fullName>
    </submittedName>
</protein>
<dbReference type="WBParaSite" id="SBAD_0001034301-mRNA-1">
    <property type="protein sequence ID" value="SBAD_0001034301-mRNA-1"/>
    <property type="gene ID" value="SBAD_0001034301"/>
</dbReference>
<evidence type="ECO:0000313" key="3">
    <source>
        <dbReference type="WBParaSite" id="SBAD_0001034301-mRNA-1"/>
    </source>
</evidence>
<proteinExistence type="predicted"/>
<dbReference type="AlphaFoldDB" id="A0A183J293"/>
<accession>A0A183J293</accession>
<organism evidence="3">
    <name type="scientific">Soboliphyme baturini</name>
    <dbReference type="NCBI Taxonomy" id="241478"/>
    <lineage>
        <taxon>Eukaryota</taxon>
        <taxon>Metazoa</taxon>
        <taxon>Ecdysozoa</taxon>
        <taxon>Nematoda</taxon>
        <taxon>Enoplea</taxon>
        <taxon>Dorylaimia</taxon>
        <taxon>Dioctophymatida</taxon>
        <taxon>Dioctophymatoidea</taxon>
        <taxon>Soboliphymatidae</taxon>
        <taxon>Soboliphyme</taxon>
    </lineage>
</organism>
<evidence type="ECO:0000313" key="1">
    <source>
        <dbReference type="EMBL" id="VDP27958.1"/>
    </source>
</evidence>
<reference evidence="1 2" key="2">
    <citation type="submission" date="2018-11" db="EMBL/GenBank/DDBJ databases">
        <authorList>
            <consortium name="Pathogen Informatics"/>
        </authorList>
    </citation>
    <scope>NUCLEOTIDE SEQUENCE [LARGE SCALE GENOMIC DNA]</scope>
</reference>